<dbReference type="InterPro" id="IPR000836">
    <property type="entry name" value="PRTase_dom"/>
</dbReference>
<dbReference type="GO" id="GO:0016757">
    <property type="term" value="F:glycosyltransferase activity"/>
    <property type="evidence" value="ECO:0007669"/>
    <property type="project" value="UniProtKB-KW"/>
</dbReference>
<accession>A0ABY9X2X1</accession>
<keyword evidence="2" id="KW-0328">Glycosyltransferase</keyword>
<dbReference type="Gene3D" id="3.30.1310.20">
    <property type="entry name" value="PRTase-like"/>
    <property type="match status" value="1"/>
</dbReference>
<organism evidence="2 3">
    <name type="scientific">Archangium minus</name>
    <dbReference type="NCBI Taxonomy" id="83450"/>
    <lineage>
        <taxon>Bacteria</taxon>
        <taxon>Pseudomonadati</taxon>
        <taxon>Myxococcota</taxon>
        <taxon>Myxococcia</taxon>
        <taxon>Myxococcales</taxon>
        <taxon>Cystobacterineae</taxon>
        <taxon>Archangiaceae</taxon>
        <taxon>Archangium</taxon>
    </lineage>
</organism>
<keyword evidence="2" id="KW-0808">Transferase</keyword>
<evidence type="ECO:0000313" key="3">
    <source>
        <dbReference type="Proteomes" id="UP001611383"/>
    </source>
</evidence>
<dbReference type="Gene3D" id="3.40.50.2020">
    <property type="match status" value="1"/>
</dbReference>
<dbReference type="InterPro" id="IPR029057">
    <property type="entry name" value="PRTase-like"/>
</dbReference>
<evidence type="ECO:0000259" key="1">
    <source>
        <dbReference type="Pfam" id="PF00156"/>
    </source>
</evidence>
<dbReference type="SUPFAM" id="SSF53271">
    <property type="entry name" value="PRTase-like"/>
    <property type="match status" value="1"/>
</dbReference>
<protein>
    <submittedName>
        <fullName evidence="2">Phosphoribosyltransferase</fullName>
    </submittedName>
</protein>
<name>A0ABY9X2X1_9BACT</name>
<feature type="domain" description="Phosphoribosyltransferase" evidence="1">
    <location>
        <begin position="18"/>
        <end position="174"/>
    </location>
</feature>
<sequence>MGARCAQMNVPFRHRTEAGRTLAQSLSHLAGREDVLVLAVPHGGVPVAFEVARALDAPLDLAVVQPILYSRGPSSRDVTLGLLGAPAALQLHEATLNALDLSDEALGQALSRARRQLRQRVRAMRPAAPVPSLEGRTVVVVDDGTATGMTLRRAAGLLRRAGARALVAAVPVGAEEALRLLASEFEEVVCCAQPEPFVSVSDGYDSYPDVTDAQVRELLARARSGYAPRKKDRREVGLRADIPSP</sequence>
<dbReference type="Pfam" id="PF00156">
    <property type="entry name" value="Pribosyltran"/>
    <property type="match status" value="1"/>
</dbReference>
<dbReference type="CDD" id="cd06223">
    <property type="entry name" value="PRTases_typeI"/>
    <property type="match status" value="1"/>
</dbReference>
<keyword evidence="3" id="KW-1185">Reference proteome</keyword>
<dbReference type="EMBL" id="CP043494">
    <property type="protein sequence ID" value="WNG49740.1"/>
    <property type="molecule type" value="Genomic_DNA"/>
</dbReference>
<evidence type="ECO:0000313" key="2">
    <source>
        <dbReference type="EMBL" id="WNG49740.1"/>
    </source>
</evidence>
<gene>
    <name evidence="2" type="ORF">F0U60_40690</name>
</gene>
<proteinExistence type="predicted"/>
<dbReference type="Proteomes" id="UP001611383">
    <property type="component" value="Chromosome"/>
</dbReference>
<reference evidence="2 3" key="1">
    <citation type="submission" date="2019-08" db="EMBL/GenBank/DDBJ databases">
        <title>Archangium and Cystobacter genomes.</title>
        <authorList>
            <person name="Chen I.-C.K."/>
            <person name="Wielgoss S."/>
        </authorList>
    </citation>
    <scope>NUCLEOTIDE SEQUENCE [LARGE SCALE GENOMIC DNA]</scope>
    <source>
        <strain evidence="2 3">Cbm 6</strain>
    </source>
</reference>